<dbReference type="GO" id="GO:0005777">
    <property type="term" value="C:peroxisome"/>
    <property type="evidence" value="ECO:0007669"/>
    <property type="project" value="TreeGrafter"/>
</dbReference>
<dbReference type="InterPro" id="IPR036249">
    <property type="entry name" value="Thioredoxin-like_sf"/>
</dbReference>
<evidence type="ECO:0000313" key="8">
    <source>
        <dbReference type="Proteomes" id="UP000272025"/>
    </source>
</evidence>
<name>A0A3N2PKI9_SODAK</name>
<dbReference type="EMBL" id="ML119062">
    <property type="protein sequence ID" value="ROT34940.1"/>
    <property type="molecule type" value="Genomic_DNA"/>
</dbReference>
<dbReference type="PIRSF" id="PIRSF006386">
    <property type="entry name" value="HCCAis_GSTk"/>
    <property type="match status" value="1"/>
</dbReference>
<dbReference type="RefSeq" id="XP_028462746.1">
    <property type="nucleotide sequence ID" value="XM_028613642.1"/>
</dbReference>
<dbReference type="AlphaFoldDB" id="A0A3N2PKI9"/>
<gene>
    <name evidence="7" type="ORF">SODALDRAFT_353383</name>
</gene>
<evidence type="ECO:0000259" key="6">
    <source>
        <dbReference type="Pfam" id="PF01323"/>
    </source>
</evidence>
<dbReference type="GO" id="GO:0006749">
    <property type="term" value="P:glutathione metabolic process"/>
    <property type="evidence" value="ECO:0007669"/>
    <property type="project" value="TreeGrafter"/>
</dbReference>
<keyword evidence="7" id="KW-0413">Isomerase</keyword>
<feature type="domain" description="DSBA-like thioredoxin" evidence="6">
    <location>
        <begin position="6"/>
        <end position="198"/>
    </location>
</feature>
<protein>
    <recommendedName>
        <fullName evidence="4">Glutathione S-transferase kappa</fullName>
        <ecNumber evidence="4">2.5.1.18</ecNumber>
    </recommendedName>
</protein>
<dbReference type="SUPFAM" id="SSF52833">
    <property type="entry name" value="Thioredoxin-like"/>
    <property type="match status" value="1"/>
</dbReference>
<dbReference type="PANTHER" id="PTHR42943:SF2">
    <property type="entry name" value="GLUTATHIONE S-TRANSFERASE KAPPA 1"/>
    <property type="match status" value="1"/>
</dbReference>
<dbReference type="InterPro" id="IPR051924">
    <property type="entry name" value="GST_Kappa/NadH"/>
</dbReference>
<sequence>MGIPKITLYVDTVSPFAYIAYYILRHDPAFARVQVTFTPILLGGLMKVCNNTAPINIKKRLRWAKFFNVPMHGSMPTPFPQPTLNIMRALCAIRQMDKDDKRFLHVLDHLYTEFFVHRKETSKPDVLRESLETVLGTEETAKVLEVAATEGKKILAANTNEAFDSGAFGLPWMVCTNAAGEQEGFFGVDHLAQVANFLGLDIQRLQSGWKSVL</sequence>
<dbReference type="Gene3D" id="3.40.30.10">
    <property type="entry name" value="Glutaredoxin"/>
    <property type="match status" value="1"/>
</dbReference>
<evidence type="ECO:0000256" key="2">
    <source>
        <dbReference type="ARBA" id="ARBA00022679"/>
    </source>
</evidence>
<keyword evidence="2 4" id="KW-0808">Transferase</keyword>
<dbReference type="FunFam" id="3.40.30.10:FF:000096">
    <property type="entry name" value="Glutathione S-transferase kappa"/>
    <property type="match status" value="1"/>
</dbReference>
<dbReference type="GeneID" id="39582120"/>
<dbReference type="InterPro" id="IPR001853">
    <property type="entry name" value="DSBA-like_thioredoxin_dom"/>
</dbReference>
<dbReference type="Pfam" id="PF01323">
    <property type="entry name" value="DSBA"/>
    <property type="match status" value="1"/>
</dbReference>
<dbReference type="STRING" id="1314773.A0A3N2PKI9"/>
<dbReference type="OrthoDB" id="4664297at2759"/>
<proteinExistence type="inferred from homology"/>
<feature type="active site" description="Nucleophile" evidence="5">
    <location>
        <position position="14"/>
    </location>
</feature>
<comment type="similarity">
    <text evidence="1 4">Belongs to the GST superfamily. Kappa family.</text>
</comment>
<dbReference type="GO" id="GO:0005739">
    <property type="term" value="C:mitochondrion"/>
    <property type="evidence" value="ECO:0007669"/>
    <property type="project" value="TreeGrafter"/>
</dbReference>
<dbReference type="Proteomes" id="UP000272025">
    <property type="component" value="Unassembled WGS sequence"/>
</dbReference>
<comment type="catalytic activity">
    <reaction evidence="3 4">
        <text>RX + glutathione = an S-substituted glutathione + a halide anion + H(+)</text>
        <dbReference type="Rhea" id="RHEA:16437"/>
        <dbReference type="ChEBI" id="CHEBI:15378"/>
        <dbReference type="ChEBI" id="CHEBI:16042"/>
        <dbReference type="ChEBI" id="CHEBI:17792"/>
        <dbReference type="ChEBI" id="CHEBI:57925"/>
        <dbReference type="ChEBI" id="CHEBI:90779"/>
        <dbReference type="EC" id="2.5.1.18"/>
    </reaction>
</comment>
<evidence type="ECO:0000256" key="5">
    <source>
        <dbReference type="PIRSR" id="PIRSR006386-1"/>
    </source>
</evidence>
<accession>A0A3N2PKI9</accession>
<evidence type="ECO:0000256" key="4">
    <source>
        <dbReference type="PIRNR" id="PIRNR006386"/>
    </source>
</evidence>
<evidence type="ECO:0000313" key="7">
    <source>
        <dbReference type="EMBL" id="ROT34940.1"/>
    </source>
</evidence>
<dbReference type="InterPro" id="IPR014440">
    <property type="entry name" value="HCCAis_GSTk"/>
</dbReference>
<dbReference type="PANTHER" id="PTHR42943">
    <property type="entry name" value="GLUTATHIONE S-TRANSFERASE KAPPA"/>
    <property type="match status" value="1"/>
</dbReference>
<dbReference type="GO" id="GO:0016853">
    <property type="term" value="F:isomerase activity"/>
    <property type="evidence" value="ECO:0007669"/>
    <property type="project" value="UniProtKB-KW"/>
</dbReference>
<dbReference type="GO" id="GO:0004602">
    <property type="term" value="F:glutathione peroxidase activity"/>
    <property type="evidence" value="ECO:0007669"/>
    <property type="project" value="TreeGrafter"/>
</dbReference>
<dbReference type="EC" id="2.5.1.18" evidence="4"/>
<reference evidence="7 8" key="1">
    <citation type="journal article" date="2018" name="Mol. Ecol.">
        <title>The obligate alkalophilic soda-lake fungus Sodiomyces alkalinus has shifted to a protein diet.</title>
        <authorList>
            <person name="Grum-Grzhimaylo A.A."/>
            <person name="Falkoski D.L."/>
            <person name="van den Heuvel J."/>
            <person name="Valero-Jimenez C.A."/>
            <person name="Min B."/>
            <person name="Choi I.G."/>
            <person name="Lipzen A."/>
            <person name="Daum C.G."/>
            <person name="Aanen D.K."/>
            <person name="Tsang A."/>
            <person name="Henrissat B."/>
            <person name="Bilanenko E.N."/>
            <person name="de Vries R.P."/>
            <person name="van Kan J.A.L."/>
            <person name="Grigoriev I.V."/>
            <person name="Debets A.J.M."/>
        </authorList>
    </citation>
    <scope>NUCLEOTIDE SEQUENCE [LARGE SCALE GENOMIC DNA]</scope>
    <source>
        <strain evidence="7 8">F11</strain>
    </source>
</reference>
<organism evidence="7 8">
    <name type="scientific">Sodiomyces alkalinus (strain CBS 110278 / VKM F-3762 / F11)</name>
    <name type="common">Alkaliphilic filamentous fungus</name>
    <dbReference type="NCBI Taxonomy" id="1314773"/>
    <lineage>
        <taxon>Eukaryota</taxon>
        <taxon>Fungi</taxon>
        <taxon>Dikarya</taxon>
        <taxon>Ascomycota</taxon>
        <taxon>Pezizomycotina</taxon>
        <taxon>Sordariomycetes</taxon>
        <taxon>Hypocreomycetidae</taxon>
        <taxon>Glomerellales</taxon>
        <taxon>Plectosphaerellaceae</taxon>
        <taxon>Sodiomyces</taxon>
    </lineage>
</organism>
<dbReference type="GO" id="GO:0004364">
    <property type="term" value="F:glutathione transferase activity"/>
    <property type="evidence" value="ECO:0007669"/>
    <property type="project" value="UniProtKB-UniRule"/>
</dbReference>
<evidence type="ECO:0000256" key="3">
    <source>
        <dbReference type="ARBA" id="ARBA00047960"/>
    </source>
</evidence>
<evidence type="ECO:0000256" key="1">
    <source>
        <dbReference type="ARBA" id="ARBA00006494"/>
    </source>
</evidence>
<keyword evidence="8" id="KW-1185">Reference proteome</keyword>